<dbReference type="OrthoDB" id="3828886at2"/>
<dbReference type="PROSITE" id="PS51257">
    <property type="entry name" value="PROKAR_LIPOPROTEIN"/>
    <property type="match status" value="1"/>
</dbReference>
<dbReference type="Proteomes" id="UP000247892">
    <property type="component" value="Unassembled WGS sequence"/>
</dbReference>
<evidence type="ECO:0000256" key="2">
    <source>
        <dbReference type="SAM" id="SignalP"/>
    </source>
</evidence>
<keyword evidence="2" id="KW-0732">Signal</keyword>
<feature type="signal peptide" evidence="2">
    <location>
        <begin position="1"/>
        <end position="19"/>
    </location>
</feature>
<accession>A0A318LN24</accession>
<protein>
    <recommendedName>
        <fullName evidence="5">Secreted protein</fullName>
    </recommendedName>
</protein>
<evidence type="ECO:0000313" key="3">
    <source>
        <dbReference type="EMBL" id="PXY26430.1"/>
    </source>
</evidence>
<gene>
    <name evidence="3" type="ORF">BA062_24350</name>
</gene>
<proteinExistence type="predicted"/>
<reference evidence="3 4" key="1">
    <citation type="submission" date="2016-07" db="EMBL/GenBank/DDBJ databases">
        <title>Draft genome sequence of Prauserella sp. YIM 121212, isolated from alkaline soil.</title>
        <authorList>
            <person name="Ruckert C."/>
            <person name="Albersmeier A."/>
            <person name="Jiang C.-L."/>
            <person name="Jiang Y."/>
            <person name="Kalinowski J."/>
            <person name="Schneider O."/>
            <person name="Winkler A."/>
            <person name="Zotchev S.B."/>
        </authorList>
    </citation>
    <scope>NUCLEOTIDE SEQUENCE [LARGE SCALE GENOMIC DNA]</scope>
    <source>
        <strain evidence="3 4">YIM 121212</strain>
    </source>
</reference>
<dbReference type="AlphaFoldDB" id="A0A318LN24"/>
<feature type="region of interest" description="Disordered" evidence="1">
    <location>
        <begin position="149"/>
        <end position="168"/>
    </location>
</feature>
<evidence type="ECO:0008006" key="5">
    <source>
        <dbReference type="Google" id="ProtNLM"/>
    </source>
</evidence>
<evidence type="ECO:0000313" key="4">
    <source>
        <dbReference type="Proteomes" id="UP000247892"/>
    </source>
</evidence>
<organism evidence="3 4">
    <name type="scientific">Prauserella flavalba</name>
    <dbReference type="NCBI Taxonomy" id="1477506"/>
    <lineage>
        <taxon>Bacteria</taxon>
        <taxon>Bacillati</taxon>
        <taxon>Actinomycetota</taxon>
        <taxon>Actinomycetes</taxon>
        <taxon>Pseudonocardiales</taxon>
        <taxon>Pseudonocardiaceae</taxon>
        <taxon>Prauserella</taxon>
    </lineage>
</organism>
<keyword evidence="4" id="KW-1185">Reference proteome</keyword>
<sequence>MRRLSLLALLLVTGCGTSAGTGGGQVACTEIGAPRGVSVDLAPGPAAAAASTAALEACWAGKCRTYPVELSPSTEAVDSGCDGDQPDAVCSAEVRETGGKHGFATIDDLPELPVRVTLTITGDDGAETSRQTLDITPEPVHPNGPHCPGMGPQAKLTVGADGAVRDGT</sequence>
<name>A0A318LN24_9PSEU</name>
<dbReference type="RefSeq" id="WP_110341000.1">
    <property type="nucleotide sequence ID" value="NZ_MASU01000011.1"/>
</dbReference>
<comment type="caution">
    <text evidence="3">The sequence shown here is derived from an EMBL/GenBank/DDBJ whole genome shotgun (WGS) entry which is preliminary data.</text>
</comment>
<dbReference type="EMBL" id="MASU01000011">
    <property type="protein sequence ID" value="PXY26430.1"/>
    <property type="molecule type" value="Genomic_DNA"/>
</dbReference>
<evidence type="ECO:0000256" key="1">
    <source>
        <dbReference type="SAM" id="MobiDB-lite"/>
    </source>
</evidence>
<feature type="chain" id="PRO_5016452701" description="Secreted protein" evidence="2">
    <location>
        <begin position="20"/>
        <end position="168"/>
    </location>
</feature>